<dbReference type="Proteomes" id="UP000095594">
    <property type="component" value="Unassembled WGS sequence"/>
</dbReference>
<feature type="transmembrane region" description="Helical" evidence="1">
    <location>
        <begin position="136"/>
        <end position="157"/>
    </location>
</feature>
<protein>
    <submittedName>
        <fullName evidence="2">Membrane protein</fullName>
    </submittedName>
</protein>
<dbReference type="AlphaFoldDB" id="A0A174CAS0"/>
<proteinExistence type="predicted"/>
<keyword evidence="1" id="KW-0812">Transmembrane</keyword>
<name>A0A174CAS0_9CLOT</name>
<gene>
    <name evidence="2" type="ORF">ERS852471_00963</name>
</gene>
<keyword evidence="1" id="KW-1133">Transmembrane helix</keyword>
<feature type="transmembrane region" description="Helical" evidence="1">
    <location>
        <begin position="6"/>
        <end position="23"/>
    </location>
</feature>
<evidence type="ECO:0000256" key="1">
    <source>
        <dbReference type="SAM" id="Phobius"/>
    </source>
</evidence>
<dbReference type="EMBL" id="CYZX01000005">
    <property type="protein sequence ID" value="CUO10532.1"/>
    <property type="molecule type" value="Genomic_DNA"/>
</dbReference>
<feature type="transmembrane region" description="Helical" evidence="1">
    <location>
        <begin position="35"/>
        <end position="56"/>
    </location>
</feature>
<evidence type="ECO:0000313" key="2">
    <source>
        <dbReference type="EMBL" id="CUO10532.1"/>
    </source>
</evidence>
<keyword evidence="1" id="KW-0472">Membrane</keyword>
<feature type="transmembrane region" description="Helical" evidence="1">
    <location>
        <begin position="169"/>
        <end position="185"/>
    </location>
</feature>
<accession>A0A174CAS0</accession>
<sequence length="213" mass="24578">MLNFAYLLTLIFIIIFILYLLIINKNKCPKKVKTFFCITFALLFMRYIAVLIGTLIESQTIVYFLRCFILLNYPAIPLVALGTAYIFLRNEGTTFDYNFIFMAILLLLYIGELYLYKVNININNSFGFIITFKNSLTPNLIYLIIIASIAIVALLCVDKPYCNKWGMKLLTISLMITIAEFIIFLGGIKVFPYPFIGDILILLVNYKALRTFK</sequence>
<reference evidence="2 3" key="1">
    <citation type="submission" date="2015-09" db="EMBL/GenBank/DDBJ databases">
        <authorList>
            <consortium name="Pathogen Informatics"/>
        </authorList>
    </citation>
    <scope>NUCLEOTIDE SEQUENCE [LARGE SCALE GENOMIC DNA]</scope>
    <source>
        <strain evidence="2 3">2789STDY5834856</strain>
    </source>
</reference>
<feature type="transmembrane region" description="Helical" evidence="1">
    <location>
        <begin position="62"/>
        <end position="88"/>
    </location>
</feature>
<organism evidence="2 3">
    <name type="scientific">Clostridium disporicum</name>
    <dbReference type="NCBI Taxonomy" id="84024"/>
    <lineage>
        <taxon>Bacteria</taxon>
        <taxon>Bacillati</taxon>
        <taxon>Bacillota</taxon>
        <taxon>Clostridia</taxon>
        <taxon>Eubacteriales</taxon>
        <taxon>Clostridiaceae</taxon>
        <taxon>Clostridium</taxon>
    </lineage>
</organism>
<evidence type="ECO:0000313" key="3">
    <source>
        <dbReference type="Proteomes" id="UP000095594"/>
    </source>
</evidence>
<feature type="transmembrane region" description="Helical" evidence="1">
    <location>
        <begin position="95"/>
        <end position="116"/>
    </location>
</feature>
<dbReference type="OrthoDB" id="1910928at2"/>